<dbReference type="PANTHER" id="PTHR19308">
    <property type="entry name" value="PHOSPHATIDYLCHOLINE TRANSFER PROTEIN"/>
    <property type="match status" value="1"/>
</dbReference>
<dbReference type="Pfam" id="PF01852">
    <property type="entry name" value="START"/>
    <property type="match status" value="1"/>
</dbReference>
<evidence type="ECO:0000313" key="2">
    <source>
        <dbReference type="EMBL" id="KAL0484512.1"/>
    </source>
</evidence>
<dbReference type="EMBL" id="JAOPGA020001052">
    <property type="protein sequence ID" value="KAL0484512.1"/>
    <property type="molecule type" value="Genomic_DNA"/>
</dbReference>
<feature type="domain" description="START" evidence="1">
    <location>
        <begin position="27"/>
        <end position="215"/>
    </location>
</feature>
<dbReference type="PANTHER" id="PTHR19308:SF14">
    <property type="entry name" value="START DOMAIN-CONTAINING PROTEIN"/>
    <property type="match status" value="1"/>
</dbReference>
<dbReference type="InterPro" id="IPR023393">
    <property type="entry name" value="START-like_dom_sf"/>
</dbReference>
<dbReference type="AlphaFoldDB" id="A0AAW2Z5I7"/>
<dbReference type="SUPFAM" id="SSF55961">
    <property type="entry name" value="Bet v1-like"/>
    <property type="match status" value="1"/>
</dbReference>
<dbReference type="GO" id="GO:0005737">
    <property type="term" value="C:cytoplasm"/>
    <property type="evidence" value="ECO:0007669"/>
    <property type="project" value="UniProtKB-ARBA"/>
</dbReference>
<name>A0AAW2Z5I7_9EUKA</name>
<dbReference type="CDD" id="cd00177">
    <property type="entry name" value="START"/>
    <property type="match status" value="1"/>
</dbReference>
<sequence>MSFTEEEKQNWLHLSKQKLEEAKKDLADNEGWEVIKEDSGVTGYKIDVPNDANKKVKGGGVIKTKMTPEDFLAWLASFDTVEKTKELDSTCNSKALIANPTPELSVWHVEHASPMFMVSGRDETTLHQTFREGETLYKIIVSVDHPSFPKPSSGYVRMNMKLFALRVQKKGEDELEVWNVSHVDPSGYIPAALINARAVGEASMYTLKLKNMIEK</sequence>
<dbReference type="InterPro" id="IPR051213">
    <property type="entry name" value="START_lipid_transfer"/>
</dbReference>
<reference evidence="2 3" key="1">
    <citation type="submission" date="2024-03" db="EMBL/GenBank/DDBJ databases">
        <title>The Acrasis kona genome and developmental transcriptomes reveal deep origins of eukaryotic multicellular pathways.</title>
        <authorList>
            <person name="Sheikh S."/>
            <person name="Fu C.-J."/>
            <person name="Brown M.W."/>
            <person name="Baldauf S.L."/>
        </authorList>
    </citation>
    <scope>NUCLEOTIDE SEQUENCE [LARGE SCALE GENOMIC DNA]</scope>
    <source>
        <strain evidence="2 3">ATCC MYA-3509</strain>
    </source>
</reference>
<keyword evidence="3" id="KW-1185">Reference proteome</keyword>
<dbReference type="GO" id="GO:0008289">
    <property type="term" value="F:lipid binding"/>
    <property type="evidence" value="ECO:0007669"/>
    <property type="project" value="InterPro"/>
</dbReference>
<dbReference type="Proteomes" id="UP001431209">
    <property type="component" value="Unassembled WGS sequence"/>
</dbReference>
<proteinExistence type="predicted"/>
<protein>
    <submittedName>
        <fullName evidence="2">Steroidogenic acute regulatory protein star, mitochondrial</fullName>
    </submittedName>
</protein>
<organism evidence="2 3">
    <name type="scientific">Acrasis kona</name>
    <dbReference type="NCBI Taxonomy" id="1008807"/>
    <lineage>
        <taxon>Eukaryota</taxon>
        <taxon>Discoba</taxon>
        <taxon>Heterolobosea</taxon>
        <taxon>Tetramitia</taxon>
        <taxon>Eutetramitia</taxon>
        <taxon>Acrasidae</taxon>
        <taxon>Acrasis</taxon>
    </lineage>
</organism>
<dbReference type="Gene3D" id="3.30.530.20">
    <property type="match status" value="1"/>
</dbReference>
<gene>
    <name evidence="2" type="ORF">AKO1_005084</name>
</gene>
<comment type="caution">
    <text evidence="2">The sequence shown here is derived from an EMBL/GenBank/DDBJ whole genome shotgun (WGS) entry which is preliminary data.</text>
</comment>
<evidence type="ECO:0000259" key="1">
    <source>
        <dbReference type="PROSITE" id="PS50848"/>
    </source>
</evidence>
<dbReference type="InterPro" id="IPR002913">
    <property type="entry name" value="START_lipid-bd_dom"/>
</dbReference>
<dbReference type="PROSITE" id="PS50848">
    <property type="entry name" value="START"/>
    <property type="match status" value="1"/>
</dbReference>
<evidence type="ECO:0000313" key="3">
    <source>
        <dbReference type="Proteomes" id="UP001431209"/>
    </source>
</evidence>
<accession>A0AAW2Z5I7</accession>